<dbReference type="GO" id="GO:0015074">
    <property type="term" value="P:DNA integration"/>
    <property type="evidence" value="ECO:0007669"/>
    <property type="project" value="UniProtKB-KW"/>
</dbReference>
<evidence type="ECO:0000313" key="9">
    <source>
        <dbReference type="Proteomes" id="UP001152422"/>
    </source>
</evidence>
<dbReference type="InterPro" id="IPR028259">
    <property type="entry name" value="AP2-like_int_N"/>
</dbReference>
<dbReference type="EMBL" id="JAMBQA010000009">
    <property type="protein sequence ID" value="MDG0847065.1"/>
    <property type="molecule type" value="Genomic_DNA"/>
</dbReference>
<dbReference type="Proteomes" id="UP001152422">
    <property type="component" value="Unassembled WGS sequence"/>
</dbReference>
<accession>A0A9X4L5A5</accession>
<protein>
    <submittedName>
        <fullName evidence="8">Site-specific integrase</fullName>
    </submittedName>
</protein>
<dbReference type="InterPro" id="IPR010998">
    <property type="entry name" value="Integrase_recombinase_N"/>
</dbReference>
<gene>
    <name evidence="8" type="ORF">M4L89_12580</name>
</gene>
<dbReference type="Pfam" id="PF00589">
    <property type="entry name" value="Phage_integrase"/>
    <property type="match status" value="1"/>
</dbReference>
<evidence type="ECO:0000256" key="3">
    <source>
        <dbReference type="ARBA" id="ARBA00023125"/>
    </source>
</evidence>
<comment type="caution">
    <text evidence="8">The sequence shown here is derived from an EMBL/GenBank/DDBJ whole genome shotgun (WGS) entry which is preliminary data.</text>
</comment>
<dbReference type="InterPro" id="IPR013762">
    <property type="entry name" value="Integrase-like_cat_sf"/>
</dbReference>
<sequence length="390" mass="45524">MASYDQLNNKLWRYRISLGKSPVTGKYEYISKTGFKRKSDAKNAAELVERQIRNGEYIAPSTHTFNYVADEWIKHYSRDAKVSSVRVREKAIHHAKELFGNRSIQTITKRDYQAFVDDISARFSKNYVASIVSSTNLIFKYALDMKIIAKSPIEGIKRAKFKPTVEDLEQNSLQQKFLEKDELFEFLNVAKHHHKPLNSFELFTFLAYSGMRAGELLALKWSDIDYEECTVSITKTYYNPNNNKKKYQILTPKTESSIGKISIDPNVIKLLQNYKVNMQDKWKNELYVDNDFIFTDNNGYPLVFKKLSQWIQAIMSQTDINKNITTHSFRYSHCSLLIEAGVHIKEIQERLRHKDIQTTMNIYASITKSYKKDASQRFSNLMENVSKELF</sequence>
<reference evidence="8" key="1">
    <citation type="submission" date="2022-05" db="EMBL/GenBank/DDBJ databases">
        <title>Comparative genomics of Staphylococcus equorum isolates.</title>
        <authorList>
            <person name="Luelf R.H."/>
        </authorList>
    </citation>
    <scope>NUCLEOTIDE SEQUENCE</scope>
    <source>
        <strain evidence="8">TMW 2.2497</strain>
    </source>
</reference>
<dbReference type="Gene3D" id="1.10.150.130">
    <property type="match status" value="1"/>
</dbReference>
<dbReference type="InterPro" id="IPR050090">
    <property type="entry name" value="Tyrosine_recombinase_XerCD"/>
</dbReference>
<comment type="similarity">
    <text evidence="1">Belongs to the 'phage' integrase family.</text>
</comment>
<dbReference type="InterPro" id="IPR004107">
    <property type="entry name" value="Integrase_SAM-like_N"/>
</dbReference>
<evidence type="ECO:0000259" key="6">
    <source>
        <dbReference type="PROSITE" id="PS51898"/>
    </source>
</evidence>
<organism evidence="8 9">
    <name type="scientific">Staphylococcus equorum</name>
    <dbReference type="NCBI Taxonomy" id="246432"/>
    <lineage>
        <taxon>Bacteria</taxon>
        <taxon>Bacillati</taxon>
        <taxon>Bacillota</taxon>
        <taxon>Bacilli</taxon>
        <taxon>Bacillales</taxon>
        <taxon>Staphylococcaceae</taxon>
        <taxon>Staphylococcus</taxon>
    </lineage>
</organism>
<dbReference type="GO" id="GO:0006310">
    <property type="term" value="P:DNA recombination"/>
    <property type="evidence" value="ECO:0007669"/>
    <property type="project" value="UniProtKB-KW"/>
</dbReference>
<dbReference type="PANTHER" id="PTHR30349">
    <property type="entry name" value="PHAGE INTEGRASE-RELATED"/>
    <property type="match status" value="1"/>
</dbReference>
<keyword evidence="4" id="KW-0233">DNA recombination</keyword>
<evidence type="ECO:0000256" key="4">
    <source>
        <dbReference type="ARBA" id="ARBA00023172"/>
    </source>
</evidence>
<dbReference type="Pfam" id="PF14657">
    <property type="entry name" value="Arm-DNA-bind_4"/>
    <property type="match status" value="1"/>
</dbReference>
<dbReference type="PROSITE" id="PS51898">
    <property type="entry name" value="TYR_RECOMBINASE"/>
    <property type="match status" value="1"/>
</dbReference>
<keyword evidence="9" id="KW-1185">Reference proteome</keyword>
<name>A0A9X4L5A5_9STAP</name>
<dbReference type="Pfam" id="PF14659">
    <property type="entry name" value="Phage_int_SAM_3"/>
    <property type="match status" value="1"/>
</dbReference>
<keyword evidence="2" id="KW-0229">DNA integration</keyword>
<dbReference type="Gene3D" id="1.10.443.10">
    <property type="entry name" value="Intergrase catalytic core"/>
    <property type="match status" value="1"/>
</dbReference>
<dbReference type="CDD" id="cd01189">
    <property type="entry name" value="INT_ICEBs1_C_like"/>
    <property type="match status" value="1"/>
</dbReference>
<dbReference type="InterPro" id="IPR002104">
    <property type="entry name" value="Integrase_catalytic"/>
</dbReference>
<dbReference type="PROSITE" id="PS51900">
    <property type="entry name" value="CB"/>
    <property type="match status" value="1"/>
</dbReference>
<dbReference type="RefSeq" id="WP_277583547.1">
    <property type="nucleotide sequence ID" value="NZ_JAMBPY010000025.1"/>
</dbReference>
<dbReference type="SUPFAM" id="SSF56349">
    <property type="entry name" value="DNA breaking-rejoining enzymes"/>
    <property type="match status" value="1"/>
</dbReference>
<dbReference type="GO" id="GO:0003677">
    <property type="term" value="F:DNA binding"/>
    <property type="evidence" value="ECO:0007669"/>
    <property type="project" value="UniProtKB-UniRule"/>
</dbReference>
<feature type="domain" description="Core-binding (CB)" evidence="7">
    <location>
        <begin position="63"/>
        <end position="143"/>
    </location>
</feature>
<feature type="domain" description="Tyr recombinase" evidence="6">
    <location>
        <begin position="173"/>
        <end position="376"/>
    </location>
</feature>
<evidence type="ECO:0000256" key="1">
    <source>
        <dbReference type="ARBA" id="ARBA00008857"/>
    </source>
</evidence>
<evidence type="ECO:0000256" key="5">
    <source>
        <dbReference type="PROSITE-ProRule" id="PRU01248"/>
    </source>
</evidence>
<dbReference type="PANTHER" id="PTHR30349:SF64">
    <property type="entry name" value="PROPHAGE INTEGRASE INTD-RELATED"/>
    <property type="match status" value="1"/>
</dbReference>
<dbReference type="InterPro" id="IPR044068">
    <property type="entry name" value="CB"/>
</dbReference>
<evidence type="ECO:0000259" key="7">
    <source>
        <dbReference type="PROSITE" id="PS51900"/>
    </source>
</evidence>
<evidence type="ECO:0000256" key="2">
    <source>
        <dbReference type="ARBA" id="ARBA00022908"/>
    </source>
</evidence>
<proteinExistence type="inferred from homology"/>
<dbReference type="InterPro" id="IPR011010">
    <property type="entry name" value="DNA_brk_join_enz"/>
</dbReference>
<keyword evidence="3 5" id="KW-0238">DNA-binding</keyword>
<evidence type="ECO:0000313" key="8">
    <source>
        <dbReference type="EMBL" id="MDG0847065.1"/>
    </source>
</evidence>
<dbReference type="AlphaFoldDB" id="A0A9X4L5A5"/>